<sequence>MKRVVSHGCILLGLLIAAQSQAQDGTSDQATGQPESQTAASPAAAQSDSVYWLNKDYGIVPRSQAAYKATVGKQDGDSWPIAIDDIDDGGKIYRGHINAADYAADDTHFVGEYTTYRDDDHSRQESGQYDAAGKFDGLITTYRRDGAVRTKTEYAHGKRDGWSRFFDRKGRLDTETHYVDGQREGLKKTYVQGHLYWRKHYHNDALEGVAEKYVHYGDKTERIAQTHYHEGRPDGWFRFYSGGQLEHEIHYSAGKTDGTARYFYRNSDQLRRIEHYKDGKRVGTSHSYSRSGKPSETIVYADDGSEEIIERKRFNSRTGHLLRHVYRTGEGNDRRLVRASFDRHGYLESRSTLYLETKRRRRIKFADDGRLTYLEEKRDGKRVGAYVAPVGRGHVEHGRYGPDGQQQGKATRIDRYGNRVAVMHYVDGQLNGEYTGYTPDGEINEHGTYRNGKRVGHWTVASPRSDLIWQGRYDNAWRVGHWEARDSTGQLRVAGNYNDKGGKDGIWVFYDDKGQLKDCPRYTHGKRGDTPDFHAADTPSAADYCRDRLPEWAKPEV</sequence>
<feature type="signal peptide" evidence="2">
    <location>
        <begin position="1"/>
        <end position="22"/>
    </location>
</feature>
<feature type="region of interest" description="Disordered" evidence="1">
    <location>
        <begin position="25"/>
        <end position="44"/>
    </location>
</feature>
<dbReference type="AlphaFoldDB" id="A0A084IKU6"/>
<dbReference type="Proteomes" id="UP000028302">
    <property type="component" value="Unassembled WGS sequence"/>
</dbReference>
<dbReference type="Gene3D" id="3.90.930.1">
    <property type="match status" value="3"/>
</dbReference>
<dbReference type="STRING" id="1304275.C41B8_10730"/>
<proteinExistence type="predicted"/>
<feature type="chain" id="PRO_5001776494" description="MORN repeat-containing protein" evidence="2">
    <location>
        <begin position="23"/>
        <end position="557"/>
    </location>
</feature>
<evidence type="ECO:0000256" key="1">
    <source>
        <dbReference type="SAM" id="MobiDB-lite"/>
    </source>
</evidence>
<keyword evidence="4" id="KW-1185">Reference proteome</keyword>
<dbReference type="Pfam" id="PF07661">
    <property type="entry name" value="MORN_2"/>
    <property type="match status" value="1"/>
</dbReference>
<dbReference type="SUPFAM" id="SSF82185">
    <property type="entry name" value="Histone H3 K4-specific methyltransferase SET7/9 N-terminal domain"/>
    <property type="match status" value="3"/>
</dbReference>
<feature type="compositionally biased region" description="Low complexity" evidence="1">
    <location>
        <begin position="33"/>
        <end position="44"/>
    </location>
</feature>
<evidence type="ECO:0000313" key="3">
    <source>
        <dbReference type="EMBL" id="KEZ77330.1"/>
    </source>
</evidence>
<dbReference type="RefSeq" id="WP_037337742.1">
    <property type="nucleotide sequence ID" value="NZ_APNK01000014.1"/>
</dbReference>
<dbReference type="EMBL" id="APNK01000014">
    <property type="protein sequence ID" value="KEZ77330.1"/>
    <property type="molecule type" value="Genomic_DNA"/>
</dbReference>
<comment type="caution">
    <text evidence="3">The sequence shown here is derived from an EMBL/GenBank/DDBJ whole genome shotgun (WGS) entry which is preliminary data.</text>
</comment>
<organism evidence="3 4">
    <name type="scientific">Salinisphaera hydrothermalis (strain C41B8)</name>
    <dbReference type="NCBI Taxonomy" id="1304275"/>
    <lineage>
        <taxon>Bacteria</taxon>
        <taxon>Pseudomonadati</taxon>
        <taxon>Pseudomonadota</taxon>
        <taxon>Gammaproteobacteria</taxon>
        <taxon>Salinisphaerales</taxon>
        <taxon>Salinisphaeraceae</taxon>
        <taxon>Salinisphaera</taxon>
    </lineage>
</organism>
<evidence type="ECO:0000256" key="2">
    <source>
        <dbReference type="SAM" id="SignalP"/>
    </source>
</evidence>
<protein>
    <recommendedName>
        <fullName evidence="5">MORN repeat-containing protein</fullName>
    </recommendedName>
</protein>
<dbReference type="PANTHER" id="PTHR33706">
    <property type="entry name" value="MORN VARIANT REPEAT PROTEIN"/>
    <property type="match status" value="1"/>
</dbReference>
<dbReference type="PANTHER" id="PTHR33706:SF1">
    <property type="entry name" value="TPR REPEAT PROTEIN"/>
    <property type="match status" value="1"/>
</dbReference>
<dbReference type="eggNOG" id="COG2849">
    <property type="taxonomic scope" value="Bacteria"/>
</dbReference>
<dbReference type="InterPro" id="IPR011652">
    <property type="entry name" value="MORN_2"/>
</dbReference>
<evidence type="ECO:0008006" key="5">
    <source>
        <dbReference type="Google" id="ProtNLM"/>
    </source>
</evidence>
<name>A0A084IKU6_SALHC</name>
<evidence type="ECO:0000313" key="4">
    <source>
        <dbReference type="Proteomes" id="UP000028302"/>
    </source>
</evidence>
<dbReference type="OrthoDB" id="9815414at2"/>
<gene>
    <name evidence="3" type="ORF">C41B8_10730</name>
</gene>
<accession>A0A084IKU6</accession>
<keyword evidence="2" id="KW-0732">Signal</keyword>
<reference evidence="3 4" key="1">
    <citation type="submission" date="2013-03" db="EMBL/GenBank/DDBJ databases">
        <title>Salinisphaera hydrothermalis C41B8 Genome Sequencing.</title>
        <authorList>
            <person name="Li C."/>
            <person name="Lai Q."/>
            <person name="Shao Z."/>
        </authorList>
    </citation>
    <scope>NUCLEOTIDE SEQUENCE [LARGE SCALE GENOMIC DNA]</scope>
    <source>
        <strain evidence="3 4">C41B8</strain>
    </source>
</reference>